<evidence type="ECO:0000313" key="1">
    <source>
        <dbReference type="EMBL" id="JAH88465.1"/>
    </source>
</evidence>
<name>A0A0E9WFV8_ANGAN</name>
<dbReference type="EMBL" id="GBXM01020112">
    <property type="protein sequence ID" value="JAH88465.1"/>
    <property type="molecule type" value="Transcribed_RNA"/>
</dbReference>
<organism evidence="1">
    <name type="scientific">Anguilla anguilla</name>
    <name type="common">European freshwater eel</name>
    <name type="synonym">Muraena anguilla</name>
    <dbReference type="NCBI Taxonomy" id="7936"/>
    <lineage>
        <taxon>Eukaryota</taxon>
        <taxon>Metazoa</taxon>
        <taxon>Chordata</taxon>
        <taxon>Craniata</taxon>
        <taxon>Vertebrata</taxon>
        <taxon>Euteleostomi</taxon>
        <taxon>Actinopterygii</taxon>
        <taxon>Neopterygii</taxon>
        <taxon>Teleostei</taxon>
        <taxon>Anguilliformes</taxon>
        <taxon>Anguillidae</taxon>
        <taxon>Anguilla</taxon>
    </lineage>
</organism>
<accession>A0A0E9WFV8</accession>
<reference evidence="1" key="1">
    <citation type="submission" date="2014-11" db="EMBL/GenBank/DDBJ databases">
        <authorList>
            <person name="Amaro Gonzalez C."/>
        </authorList>
    </citation>
    <scope>NUCLEOTIDE SEQUENCE</scope>
</reference>
<dbReference type="AlphaFoldDB" id="A0A0E9WFV8"/>
<proteinExistence type="predicted"/>
<protein>
    <submittedName>
        <fullName evidence="1">Uncharacterized protein</fullName>
    </submittedName>
</protein>
<reference evidence="1" key="2">
    <citation type="journal article" date="2015" name="Fish Shellfish Immunol.">
        <title>Early steps in the European eel (Anguilla anguilla)-Vibrio vulnificus interaction in the gills: Role of the RtxA13 toxin.</title>
        <authorList>
            <person name="Callol A."/>
            <person name="Pajuelo D."/>
            <person name="Ebbesson L."/>
            <person name="Teles M."/>
            <person name="MacKenzie S."/>
            <person name="Amaro C."/>
        </authorList>
    </citation>
    <scope>NUCLEOTIDE SEQUENCE</scope>
</reference>
<sequence>MIQDSSLFRIYKKLFITKMIYCNHPFCFMDPLSFYACVIYL</sequence>